<protein>
    <submittedName>
        <fullName evidence="4">SET domain-containing protein</fullName>
    </submittedName>
</protein>
<dbReference type="CDD" id="cd19177">
    <property type="entry name" value="SET_SETD4"/>
    <property type="match status" value="1"/>
</dbReference>
<dbReference type="InterPro" id="IPR001214">
    <property type="entry name" value="SET_dom"/>
</dbReference>
<feature type="domain" description="SET" evidence="1">
    <location>
        <begin position="35"/>
        <end position="251"/>
    </location>
</feature>
<evidence type="ECO:0000313" key="3">
    <source>
        <dbReference type="Proteomes" id="UP000274131"/>
    </source>
</evidence>
<organism evidence="4">
    <name type="scientific">Enterobius vermicularis</name>
    <name type="common">Human pinworm</name>
    <dbReference type="NCBI Taxonomy" id="51028"/>
    <lineage>
        <taxon>Eukaryota</taxon>
        <taxon>Metazoa</taxon>
        <taxon>Ecdysozoa</taxon>
        <taxon>Nematoda</taxon>
        <taxon>Chromadorea</taxon>
        <taxon>Rhabditida</taxon>
        <taxon>Spirurina</taxon>
        <taxon>Oxyuridomorpha</taxon>
        <taxon>Oxyuroidea</taxon>
        <taxon>Oxyuridae</taxon>
        <taxon>Enterobius</taxon>
    </lineage>
</organism>
<dbReference type="PANTHER" id="PTHR13271:SF151">
    <property type="entry name" value="SET DOMAIN-CONTAINING PROTEIN 4"/>
    <property type="match status" value="1"/>
</dbReference>
<dbReference type="OrthoDB" id="341421at2759"/>
<evidence type="ECO:0000313" key="4">
    <source>
        <dbReference type="WBParaSite" id="EVEC_0000897101-mRNA-1"/>
    </source>
</evidence>
<keyword evidence="3" id="KW-1185">Reference proteome</keyword>
<dbReference type="InterPro" id="IPR044429">
    <property type="entry name" value="SETD4_SET"/>
</dbReference>
<name>A0A0N4VE71_ENTVE</name>
<proteinExistence type="predicted"/>
<evidence type="ECO:0000259" key="1">
    <source>
        <dbReference type="PROSITE" id="PS50280"/>
    </source>
</evidence>
<dbReference type="STRING" id="51028.A0A0N4VE71"/>
<accession>A0A0N4VE71</accession>
<evidence type="ECO:0000313" key="2">
    <source>
        <dbReference type="EMBL" id="VDD93661.1"/>
    </source>
</evidence>
<dbReference type="EMBL" id="UXUI01009413">
    <property type="protein sequence ID" value="VDD93661.1"/>
    <property type="molecule type" value="Genomic_DNA"/>
</dbReference>
<dbReference type="Proteomes" id="UP000274131">
    <property type="component" value="Unassembled WGS sequence"/>
</dbReference>
<dbReference type="GO" id="GO:0016279">
    <property type="term" value="F:protein-lysine N-methyltransferase activity"/>
    <property type="evidence" value="ECO:0007669"/>
    <property type="project" value="InterPro"/>
</dbReference>
<gene>
    <name evidence="2" type="ORF">EVEC_LOCUS8412</name>
</gene>
<reference evidence="2 3" key="2">
    <citation type="submission" date="2018-10" db="EMBL/GenBank/DDBJ databases">
        <authorList>
            <consortium name="Pathogen Informatics"/>
        </authorList>
    </citation>
    <scope>NUCLEOTIDE SEQUENCE [LARGE SCALE GENOMIC DNA]</scope>
</reference>
<dbReference type="Gene3D" id="3.90.1410.10">
    <property type="entry name" value="set domain protein methyltransferase, domain 1"/>
    <property type="match status" value="1"/>
</dbReference>
<dbReference type="SUPFAM" id="SSF82199">
    <property type="entry name" value="SET domain"/>
    <property type="match status" value="1"/>
</dbReference>
<dbReference type="AlphaFoldDB" id="A0A0N4VE71"/>
<dbReference type="InterPro" id="IPR046341">
    <property type="entry name" value="SET_dom_sf"/>
</dbReference>
<dbReference type="PROSITE" id="PS50280">
    <property type="entry name" value="SET"/>
    <property type="match status" value="1"/>
</dbReference>
<sequence length="395" mass="45929">MNDAMNGQTDCLYSSDSLALESFKEWLLKKDAYYTAVTLKKCPDSCGYGLYAKRNLRENEILVSIPHQLLITAGSLAKIPAYREIFSRRSLRPFEALVVFFITELQKAEDSSWAPYVKVLPRSFTTPAMLDPDLQPSCLPVYEKDLLVAQRKELNEMYNKIIETLLEALDYELFLWAWHIVNTRCIYVPTEPNPLFDNSDGDCLAVIPFVDMFNHSNDYQGFCEWNKVLKRYVVTAIRPVKEDEQIFVCYGPHSNGRLWIEYGFTLPQNLCNMVPVDLDLFFVLAEESGIQVTEAHKQAVRNAGISCTLYASDEVPSFGFKVAFKILRLGYEQLSKWSYFVYNNDDDDSDVDERLKVMIENLHQHYVDKRDKTPEKYHWVWNNYISILEHYIENL</sequence>
<dbReference type="WBParaSite" id="EVEC_0000897101-mRNA-1">
    <property type="protein sequence ID" value="EVEC_0000897101-mRNA-1"/>
    <property type="gene ID" value="EVEC_0000897101"/>
</dbReference>
<dbReference type="Pfam" id="PF00856">
    <property type="entry name" value="SET"/>
    <property type="match status" value="1"/>
</dbReference>
<reference evidence="4" key="1">
    <citation type="submission" date="2017-02" db="UniProtKB">
        <authorList>
            <consortium name="WormBaseParasite"/>
        </authorList>
    </citation>
    <scope>IDENTIFICATION</scope>
</reference>
<dbReference type="InterPro" id="IPR050600">
    <property type="entry name" value="SETD3_SETD6_MTase"/>
</dbReference>
<dbReference type="PANTHER" id="PTHR13271">
    <property type="entry name" value="UNCHARACTERIZED PUTATIVE METHYLTRANSFERASE"/>
    <property type="match status" value="1"/>
</dbReference>